<protein>
    <submittedName>
        <fullName evidence="10">Acyl-CoA dehydrogenase-like protein</fullName>
    </submittedName>
</protein>
<dbReference type="Pfam" id="PF02771">
    <property type="entry name" value="Acyl-CoA_dh_N"/>
    <property type="match status" value="1"/>
</dbReference>
<feature type="domain" description="Acyl-CoA oxidase/dehydrogenase middle" evidence="8">
    <location>
        <begin position="133"/>
        <end position="228"/>
    </location>
</feature>
<evidence type="ECO:0000256" key="2">
    <source>
        <dbReference type="ARBA" id="ARBA00009347"/>
    </source>
</evidence>
<keyword evidence="4 6" id="KW-0274">FAD</keyword>
<dbReference type="Gene3D" id="1.20.140.10">
    <property type="entry name" value="Butyryl-CoA Dehydrogenase, subunit A, domain 3"/>
    <property type="match status" value="1"/>
</dbReference>
<evidence type="ECO:0000256" key="5">
    <source>
        <dbReference type="ARBA" id="ARBA00023002"/>
    </source>
</evidence>
<comment type="caution">
    <text evidence="10">The sequence shown here is derived from an EMBL/GenBank/DDBJ whole genome shotgun (WGS) entry which is preliminary data.</text>
</comment>
<keyword evidence="3 6" id="KW-0285">Flavoprotein</keyword>
<evidence type="ECO:0000259" key="9">
    <source>
        <dbReference type="Pfam" id="PF02771"/>
    </source>
</evidence>
<name>A0YFB4_9GAMM</name>
<evidence type="ECO:0000259" key="7">
    <source>
        <dbReference type="Pfam" id="PF00441"/>
    </source>
</evidence>
<sequence>MSDAEKKDTPEQAEFRAYCQDWLSKNHPGKPTVKIPQGALELSDPAALEWLKKWQKASYDAGLIGCDYPKEVGGGGMTNCQVIANAEMQKAKTPYLPNIIGMGMAAPTVFFHGQDEVKAELLPKLLSGEHMWCQGFSEPGAGSDLANQQTFAELKGDKWIINGHKVWTSLAHFADWMILLCRTDKGEKYNGLSYFVVPIKSALGKGVTVRPLIKLTGETGFNEVLFEDFEVDDRYRLDEVGNGWAVAMTTLSHERGAGPLVTPASGGMSVEEGESLSTSNAMALVDLAKKQKRSGKTAADDAVIRDEIMQLMIRRESMVQNGRRAAVSSLVEHPARIALQSKLVATELNQDMAELAYHIEGMASSLYVNDDNAPAGGQWPLAYMNSFGVTIAAGANEVQRNILGERVLGLPKSK</sequence>
<dbReference type="InterPro" id="IPR009075">
    <property type="entry name" value="AcylCo_DH/oxidase_C"/>
</dbReference>
<evidence type="ECO:0000259" key="8">
    <source>
        <dbReference type="Pfam" id="PF02770"/>
    </source>
</evidence>
<reference evidence="10 11" key="1">
    <citation type="journal article" date="2010" name="J. Bacteriol.">
        <title>Genome sequence of the oligotrophic marine Gammaproteobacterium HTCC2143, isolated from the Oregon Coast.</title>
        <authorList>
            <person name="Oh H.M."/>
            <person name="Kang I."/>
            <person name="Ferriera S."/>
            <person name="Giovannoni S.J."/>
            <person name="Cho J.C."/>
        </authorList>
    </citation>
    <scope>NUCLEOTIDE SEQUENCE [LARGE SCALE GENOMIC DNA]</scope>
    <source>
        <strain evidence="10 11">HTCC2143</strain>
    </source>
</reference>
<dbReference type="GO" id="GO:0016627">
    <property type="term" value="F:oxidoreductase activity, acting on the CH-CH group of donors"/>
    <property type="evidence" value="ECO:0007669"/>
    <property type="project" value="InterPro"/>
</dbReference>
<dbReference type="GO" id="GO:0050660">
    <property type="term" value="F:flavin adenine dinucleotide binding"/>
    <property type="evidence" value="ECO:0007669"/>
    <property type="project" value="InterPro"/>
</dbReference>
<dbReference type="OrthoDB" id="5716984at2"/>
<keyword evidence="11" id="KW-1185">Reference proteome</keyword>
<organism evidence="10 11">
    <name type="scientific">marine gamma proteobacterium HTCC2143</name>
    <dbReference type="NCBI Taxonomy" id="247633"/>
    <lineage>
        <taxon>Bacteria</taxon>
        <taxon>Pseudomonadati</taxon>
        <taxon>Pseudomonadota</taxon>
        <taxon>Gammaproteobacteria</taxon>
        <taxon>Cellvibrionales</taxon>
        <taxon>Spongiibacteraceae</taxon>
        <taxon>BD1-7 clade</taxon>
    </lineage>
</organism>
<dbReference type="InterPro" id="IPR052161">
    <property type="entry name" value="Mycobact_Acyl-CoA_DH"/>
</dbReference>
<dbReference type="SUPFAM" id="SSF47203">
    <property type="entry name" value="Acyl-CoA dehydrogenase C-terminal domain-like"/>
    <property type="match status" value="1"/>
</dbReference>
<dbReference type="GO" id="GO:0005886">
    <property type="term" value="C:plasma membrane"/>
    <property type="evidence" value="ECO:0007669"/>
    <property type="project" value="TreeGrafter"/>
</dbReference>
<evidence type="ECO:0000313" key="11">
    <source>
        <dbReference type="Proteomes" id="UP000004931"/>
    </source>
</evidence>
<evidence type="ECO:0000313" key="10">
    <source>
        <dbReference type="EMBL" id="EAW30328.1"/>
    </source>
</evidence>
<proteinExistence type="inferred from homology"/>
<dbReference type="Pfam" id="PF00441">
    <property type="entry name" value="Acyl-CoA_dh_1"/>
    <property type="match status" value="1"/>
</dbReference>
<evidence type="ECO:0000256" key="6">
    <source>
        <dbReference type="RuleBase" id="RU362125"/>
    </source>
</evidence>
<comment type="cofactor">
    <cofactor evidence="1 6">
        <name>FAD</name>
        <dbReference type="ChEBI" id="CHEBI:57692"/>
    </cofactor>
</comment>
<dbReference type="STRING" id="247633.GP2143_08990"/>
<dbReference type="InterPro" id="IPR006091">
    <property type="entry name" value="Acyl-CoA_Oxase/DH_mid-dom"/>
</dbReference>
<dbReference type="PANTHER" id="PTHR43292:SF4">
    <property type="entry name" value="ACYL-COA DEHYDROGENASE FADE34"/>
    <property type="match status" value="1"/>
</dbReference>
<dbReference type="InterPro" id="IPR046373">
    <property type="entry name" value="Acyl-CoA_Oxase/DH_mid-dom_sf"/>
</dbReference>
<dbReference type="eggNOG" id="COG1960">
    <property type="taxonomic scope" value="Bacteria"/>
</dbReference>
<dbReference type="EMBL" id="AAVT01000008">
    <property type="protein sequence ID" value="EAW30328.1"/>
    <property type="molecule type" value="Genomic_DNA"/>
</dbReference>
<evidence type="ECO:0000256" key="4">
    <source>
        <dbReference type="ARBA" id="ARBA00022827"/>
    </source>
</evidence>
<dbReference type="Pfam" id="PF02770">
    <property type="entry name" value="Acyl-CoA_dh_M"/>
    <property type="match status" value="1"/>
</dbReference>
<gene>
    <name evidence="10" type="ORF">GP2143_08990</name>
</gene>
<dbReference type="InterPro" id="IPR009100">
    <property type="entry name" value="AcylCoA_DH/oxidase_NM_dom_sf"/>
</dbReference>
<evidence type="ECO:0000256" key="1">
    <source>
        <dbReference type="ARBA" id="ARBA00001974"/>
    </source>
</evidence>
<dbReference type="Gene3D" id="1.10.540.10">
    <property type="entry name" value="Acyl-CoA dehydrogenase/oxidase, N-terminal domain"/>
    <property type="match status" value="1"/>
</dbReference>
<dbReference type="SUPFAM" id="SSF56645">
    <property type="entry name" value="Acyl-CoA dehydrogenase NM domain-like"/>
    <property type="match status" value="1"/>
</dbReference>
<dbReference type="Gene3D" id="2.40.110.10">
    <property type="entry name" value="Butyryl-CoA Dehydrogenase, subunit A, domain 2"/>
    <property type="match status" value="1"/>
</dbReference>
<dbReference type="Proteomes" id="UP000004931">
    <property type="component" value="Unassembled WGS sequence"/>
</dbReference>
<comment type="similarity">
    <text evidence="2 6">Belongs to the acyl-CoA dehydrogenase family.</text>
</comment>
<dbReference type="InterPro" id="IPR036250">
    <property type="entry name" value="AcylCo_DH-like_C"/>
</dbReference>
<dbReference type="AlphaFoldDB" id="A0YFB4"/>
<keyword evidence="5 6" id="KW-0560">Oxidoreductase</keyword>
<evidence type="ECO:0000256" key="3">
    <source>
        <dbReference type="ARBA" id="ARBA00022630"/>
    </source>
</evidence>
<dbReference type="PANTHER" id="PTHR43292">
    <property type="entry name" value="ACYL-COA DEHYDROGENASE"/>
    <property type="match status" value="1"/>
</dbReference>
<dbReference type="InterPro" id="IPR037069">
    <property type="entry name" value="AcylCoA_DH/ox_N_sf"/>
</dbReference>
<feature type="domain" description="Acyl-CoA dehydrogenase/oxidase N-terminal" evidence="9">
    <location>
        <begin position="54"/>
        <end position="129"/>
    </location>
</feature>
<feature type="domain" description="Acyl-CoA dehydrogenase/oxidase C-terminal" evidence="7">
    <location>
        <begin position="284"/>
        <end position="408"/>
    </location>
</feature>
<dbReference type="InterPro" id="IPR013786">
    <property type="entry name" value="AcylCoA_DH/ox_N"/>
</dbReference>
<accession>A0YFB4</accession>